<dbReference type="InterPro" id="IPR015155">
    <property type="entry name" value="PFU"/>
</dbReference>
<dbReference type="Pfam" id="PF09070">
    <property type="entry name" value="PFU"/>
    <property type="match status" value="1"/>
</dbReference>
<dbReference type="VEuPathDB" id="MicrosporidiaDB:DI09_2p460"/>
<dbReference type="InterPro" id="IPR038122">
    <property type="entry name" value="PFU_sf"/>
</dbReference>
<dbReference type="EMBL" id="JMKJ01000222">
    <property type="protein sequence ID" value="KGG51669.1"/>
    <property type="molecule type" value="Genomic_DNA"/>
</dbReference>
<dbReference type="AlphaFoldDB" id="A0A098VS65"/>
<keyword evidence="3" id="KW-1185">Reference proteome</keyword>
<dbReference type="RefSeq" id="XP_013238096.1">
    <property type="nucleotide sequence ID" value="XM_013382642.1"/>
</dbReference>
<dbReference type="HOGENOM" id="CLU_937159_0_0_1"/>
<dbReference type="Proteomes" id="UP000029725">
    <property type="component" value="Unassembled WGS sequence"/>
</dbReference>
<evidence type="ECO:0000313" key="2">
    <source>
        <dbReference type="EMBL" id="KGG51669.1"/>
    </source>
</evidence>
<name>A0A098VS65_9MICR</name>
<dbReference type="GeneID" id="25259475"/>
<comment type="caution">
    <text evidence="2">The sequence shown here is derived from an EMBL/GenBank/DDBJ whole genome shotgun (WGS) entry which is preliminary data.</text>
</comment>
<gene>
    <name evidence="2" type="ORF">DI09_2p460</name>
</gene>
<dbReference type="OrthoDB" id="10265988at2759"/>
<dbReference type="Gene3D" id="3.10.20.870">
    <property type="entry name" value="PFU (PLAA family ubiquitin binding), C-terminal domain"/>
    <property type="match status" value="1"/>
</dbReference>
<accession>A0A098VS65</accession>
<organism evidence="2 3">
    <name type="scientific">Mitosporidium daphniae</name>
    <dbReference type="NCBI Taxonomy" id="1485682"/>
    <lineage>
        <taxon>Eukaryota</taxon>
        <taxon>Fungi</taxon>
        <taxon>Fungi incertae sedis</taxon>
        <taxon>Microsporidia</taxon>
        <taxon>Mitosporidium</taxon>
    </lineage>
</organism>
<reference evidence="2 3" key="1">
    <citation type="submission" date="2014-04" db="EMBL/GenBank/DDBJ databases">
        <title>A new species of microsporidia sheds light on the evolution of extreme parasitism.</title>
        <authorList>
            <person name="Haag K.L."/>
            <person name="James T.Y."/>
            <person name="Larsson R."/>
            <person name="Schaer T.M."/>
            <person name="Refardt D."/>
            <person name="Pombert J.-F."/>
            <person name="Ebert D."/>
        </authorList>
    </citation>
    <scope>NUCLEOTIDE SEQUENCE [LARGE SCALE GENOMIC DNA]</scope>
    <source>
        <strain evidence="2 3">UGP3</strain>
        <tissue evidence="2">Spores</tissue>
    </source>
</reference>
<evidence type="ECO:0000259" key="1">
    <source>
        <dbReference type="Pfam" id="PF09070"/>
    </source>
</evidence>
<sequence length="297" mass="33643">MCPANGSWVCFKLQRRVFHSHFTVARFAYGLTPEVASESFRQRQIFYIAYVKFKTASIVPLPWEKMAPFCNGKVWKSIPFPQDVELIQNLHLPNTVSIWSVANCSSYADVPLLILGCSSGDLVFLSSIGNKIELHAPKGFDHEAMTIYEYSDLMLRRVTSTASSSPPSTNTSQRSSIEITNEPRRFVAILLIPLDNPHQVASKFLAENDLPEAYHAQVVDFILKNTSANPLECRPQNPPVSVPQDRQKYHKITAINKSGIFKKLLALINVRGIAYFRMMKGPFWSIYWSQPFWGANL</sequence>
<feature type="domain" description="PFU" evidence="1">
    <location>
        <begin position="195"/>
        <end position="228"/>
    </location>
</feature>
<evidence type="ECO:0000313" key="3">
    <source>
        <dbReference type="Proteomes" id="UP000029725"/>
    </source>
</evidence>
<protein>
    <recommendedName>
        <fullName evidence="1">PFU domain-containing protein</fullName>
    </recommendedName>
</protein>
<proteinExistence type="predicted"/>